<keyword evidence="2" id="KW-1188">Viral release from host cell</keyword>
<dbReference type="InterPro" id="IPR020991">
    <property type="entry name" value="Connector_podovirus"/>
</dbReference>
<dbReference type="HOGENOM" id="CLU_2957766_0_0_5"/>
<protein>
    <submittedName>
        <fullName evidence="5">Uncharacterized protein</fullName>
    </submittedName>
</protein>
<comment type="subcellular location">
    <subcellularLocation>
        <location evidence="1">Virion</location>
    </subcellularLocation>
</comment>
<evidence type="ECO:0000256" key="3">
    <source>
        <dbReference type="ARBA" id="ARBA00023219"/>
    </source>
</evidence>
<name>A0A0H3AXL5_RICRS</name>
<dbReference type="KEGG" id="rri:A1G_04000"/>
<evidence type="ECO:0000313" key="6">
    <source>
        <dbReference type="Proteomes" id="UP000006832"/>
    </source>
</evidence>
<organism evidence="5 6">
    <name type="scientific">Rickettsia rickettsii (strain Sheila Smith)</name>
    <dbReference type="NCBI Taxonomy" id="392021"/>
    <lineage>
        <taxon>Bacteria</taxon>
        <taxon>Pseudomonadati</taxon>
        <taxon>Pseudomonadota</taxon>
        <taxon>Alphaproteobacteria</taxon>
        <taxon>Rickettsiales</taxon>
        <taxon>Rickettsiaceae</taxon>
        <taxon>Rickettsieae</taxon>
        <taxon>Rickettsia</taxon>
        <taxon>spotted fever group</taxon>
    </lineage>
</organism>
<reference evidence="6" key="1">
    <citation type="submission" date="2007-09" db="EMBL/GenBank/DDBJ databases">
        <title>Complete genome sequence of Rickettsia rickettsii.</title>
        <authorList>
            <person name="Madan A."/>
            <person name="Fahey J."/>
            <person name="Helton E."/>
            <person name="Ketteman M."/>
            <person name="Madan A."/>
            <person name="Rodrigues S."/>
            <person name="Sanchez A."/>
            <person name="Dasch G."/>
            <person name="Eremeeva M."/>
        </authorList>
    </citation>
    <scope>NUCLEOTIDE SEQUENCE [LARGE SCALE GENOMIC DNA]</scope>
    <source>
        <strain evidence="6">Sheila Smith</strain>
    </source>
</reference>
<evidence type="ECO:0000256" key="4">
    <source>
        <dbReference type="SAM" id="Phobius"/>
    </source>
</evidence>
<evidence type="ECO:0000256" key="2">
    <source>
        <dbReference type="ARBA" id="ARBA00022612"/>
    </source>
</evidence>
<accession>A0A0H3AXL5</accession>
<dbReference type="AlphaFoldDB" id="A0A0H3AXL5"/>
<keyword evidence="4" id="KW-0812">Transmembrane</keyword>
<sequence length="59" mass="6882">MLAQMIEKAIMDIFNNPASNFYNQIHQFFLNLAAFGTAIFYVEEDLLLPQTLLFRNINL</sequence>
<gene>
    <name evidence="5" type="ordered locus">A1G_04000</name>
</gene>
<dbReference type="EMBL" id="CP000848">
    <property type="protein sequence ID" value="ABV76314.1"/>
    <property type="molecule type" value="Genomic_DNA"/>
</dbReference>
<proteinExistence type="predicted"/>
<evidence type="ECO:0000313" key="5">
    <source>
        <dbReference type="EMBL" id="ABV76314.1"/>
    </source>
</evidence>
<keyword evidence="3" id="KW-0231">Viral genome packaging</keyword>
<dbReference type="Proteomes" id="UP000006832">
    <property type="component" value="Chromosome"/>
</dbReference>
<evidence type="ECO:0000256" key="1">
    <source>
        <dbReference type="ARBA" id="ARBA00004328"/>
    </source>
</evidence>
<dbReference type="Pfam" id="PF12236">
    <property type="entry name" value="Head-tail_con"/>
    <property type="match status" value="1"/>
</dbReference>
<keyword evidence="4" id="KW-0472">Membrane</keyword>
<keyword evidence="4" id="KW-1133">Transmembrane helix</keyword>
<feature type="transmembrane region" description="Helical" evidence="4">
    <location>
        <begin position="21"/>
        <end position="42"/>
    </location>
</feature>